<gene>
    <name evidence="2" type="ORF">CLCOS_36750</name>
    <name evidence="1" type="ORF">WX73_01654</name>
</gene>
<evidence type="ECO:0000313" key="2">
    <source>
        <dbReference type="EMBL" id="OBR90942.1"/>
    </source>
</evidence>
<protein>
    <submittedName>
        <fullName evidence="1">Uncharacterized protein</fullName>
    </submittedName>
</protein>
<comment type="caution">
    <text evidence="1">The sequence shown here is derived from an EMBL/GenBank/DDBJ whole genome shotgun (WGS) entry which is preliminary data.</text>
</comment>
<organism evidence="1 3">
    <name type="scientific">Clostridium coskatii</name>
    <dbReference type="NCBI Taxonomy" id="1705578"/>
    <lineage>
        <taxon>Bacteria</taxon>
        <taxon>Bacillati</taxon>
        <taxon>Bacillota</taxon>
        <taxon>Clostridia</taxon>
        <taxon>Eubacteriales</taxon>
        <taxon>Clostridiaceae</taxon>
        <taxon>Clostridium</taxon>
    </lineage>
</organism>
<name>A0A166S224_9CLOT</name>
<sequence>MKKLTALIGILVVCIVFVVYKNINSSLNPNIVPVKNINLPIAGTWILDRYVFTGDSSISEDKAKSMLGEKAEFSDKGVYFDNLICKNPSFKVKVLDSKDYFQSNFKIDPSSIGINEKRIKVVTVSSEDNFFDEFIQINKNVMLKFTDGIIFFFVKYGTQINNSEFKNIDKNIDKNNPKLIIPKSQKETNSKSGLLLGLKCIDESGLGYNYRTLWISSSYGKIMPIVNIKDLVVPRKSGFWKVGVKKVWEKDVKKDIVWGEPLGNNKTSRIKYRSISGISSEILFVGEEYISMDDKKVYNDDDGDQRFERGDFSVLPLDNFNGNKMDFSKAFGDDAGSRLKYSTDLYLKKMNLSKNKIDENKLQTNWSVDRRSGRWMLRGRIPYGDFDVMYAAPTILTDYDDLYPSFDVIKKEIPDAVDAYTSPNRDFIVVLTETELKIYSLNNKKIGKLDKEFDLKNGETAVMSQWSLGSYVDEWNKLIKNMKKN</sequence>
<accession>A0A166S224</accession>
<keyword evidence="4" id="KW-1185">Reference proteome</keyword>
<dbReference type="EMBL" id="LITQ01000025">
    <property type="protein sequence ID" value="OAA91500.1"/>
    <property type="molecule type" value="Genomic_DNA"/>
</dbReference>
<dbReference type="Proteomes" id="UP000093694">
    <property type="component" value="Unassembled WGS sequence"/>
</dbReference>
<evidence type="ECO:0000313" key="4">
    <source>
        <dbReference type="Proteomes" id="UP000093694"/>
    </source>
</evidence>
<proteinExistence type="predicted"/>
<reference evidence="1 3" key="1">
    <citation type="journal article" date="2015" name="Biotechnol. Bioeng.">
        <title>Genome sequence and phenotypic characterization of Caulobacter segnis.</title>
        <authorList>
            <person name="Patel S."/>
            <person name="Fletcher B."/>
            <person name="Scott D.C."/>
            <person name="Ely B."/>
        </authorList>
    </citation>
    <scope>NUCLEOTIDE SEQUENCE [LARGE SCALE GENOMIC DNA]</scope>
    <source>
        <strain evidence="1 3">PS02</strain>
    </source>
</reference>
<dbReference type="Proteomes" id="UP000077384">
    <property type="component" value="Unassembled WGS sequence"/>
</dbReference>
<evidence type="ECO:0000313" key="1">
    <source>
        <dbReference type="EMBL" id="OAA91500.1"/>
    </source>
</evidence>
<dbReference type="EMBL" id="LROR01000084">
    <property type="protein sequence ID" value="OBR90942.1"/>
    <property type="molecule type" value="Genomic_DNA"/>
</dbReference>
<dbReference type="PATRIC" id="fig|1705578.3.peg.1910"/>
<dbReference type="AlphaFoldDB" id="A0A166S224"/>
<reference evidence="2 4" key="2">
    <citation type="journal article" date="2016" name="Front. Microbiol.">
        <title>Industrial Acetogenic Biocatalysts: A Comparative Metabolic and Genomic Analysis.</title>
        <authorList>
            <person name="Bengelsdorf F."/>
            <person name="Poehlein A."/>
            <person name="Sonja S."/>
            <person name="Erz C."/>
            <person name="Hummel T."/>
            <person name="Hoffmeister S."/>
            <person name="Daniel R."/>
            <person name="Durre P."/>
        </authorList>
    </citation>
    <scope>NUCLEOTIDE SEQUENCE [LARGE SCALE GENOMIC DNA]</scope>
    <source>
        <strain evidence="2 4">PTA-10522</strain>
    </source>
</reference>
<evidence type="ECO:0000313" key="3">
    <source>
        <dbReference type="Proteomes" id="UP000077384"/>
    </source>
</evidence>